<keyword evidence="10 12" id="KW-0739">Sodium transport</keyword>
<evidence type="ECO:0000256" key="13">
    <source>
        <dbReference type="SAM" id="Phobius"/>
    </source>
</evidence>
<dbReference type="GO" id="GO:0005272">
    <property type="term" value="F:sodium channel activity"/>
    <property type="evidence" value="ECO:0007669"/>
    <property type="project" value="UniProtKB-KW"/>
</dbReference>
<dbReference type="AlphaFoldDB" id="A0AAV4SBD9"/>
<comment type="similarity">
    <text evidence="2 12">Belongs to the amiloride-sensitive sodium channel (TC 1.A.6) family.</text>
</comment>
<evidence type="ECO:0000256" key="11">
    <source>
        <dbReference type="ARBA" id="ARBA00023303"/>
    </source>
</evidence>
<evidence type="ECO:0000313" key="15">
    <source>
        <dbReference type="Proteomes" id="UP001054837"/>
    </source>
</evidence>
<dbReference type="EMBL" id="BPLQ01007372">
    <property type="protein sequence ID" value="GIY29735.1"/>
    <property type="molecule type" value="Genomic_DNA"/>
</dbReference>
<dbReference type="Gene3D" id="1.10.287.770">
    <property type="entry name" value="YojJ-like"/>
    <property type="match status" value="1"/>
</dbReference>
<keyword evidence="7" id="KW-0915">Sodium</keyword>
<evidence type="ECO:0000256" key="4">
    <source>
        <dbReference type="ARBA" id="ARBA00022461"/>
    </source>
</evidence>
<evidence type="ECO:0000313" key="14">
    <source>
        <dbReference type="EMBL" id="GIY29735.1"/>
    </source>
</evidence>
<keyword evidence="9 13" id="KW-0472">Membrane</keyword>
<feature type="transmembrane region" description="Helical" evidence="13">
    <location>
        <begin position="49"/>
        <end position="68"/>
    </location>
</feature>
<evidence type="ECO:0000256" key="5">
    <source>
        <dbReference type="ARBA" id="ARBA00022692"/>
    </source>
</evidence>
<accession>A0AAV4SBD9</accession>
<comment type="caution">
    <text evidence="14">The sequence shown here is derived from an EMBL/GenBank/DDBJ whole genome shotgun (WGS) entry which is preliminary data.</text>
</comment>
<reference evidence="14 15" key="1">
    <citation type="submission" date="2021-06" db="EMBL/GenBank/DDBJ databases">
        <title>Caerostris darwini draft genome.</title>
        <authorList>
            <person name="Kono N."/>
            <person name="Arakawa K."/>
        </authorList>
    </citation>
    <scope>NUCLEOTIDE SEQUENCE [LARGE SCALE GENOMIC DNA]</scope>
</reference>
<keyword evidence="15" id="KW-1185">Reference proteome</keyword>
<dbReference type="Pfam" id="PF00858">
    <property type="entry name" value="ASC"/>
    <property type="match status" value="1"/>
</dbReference>
<evidence type="ECO:0000256" key="10">
    <source>
        <dbReference type="ARBA" id="ARBA00023201"/>
    </source>
</evidence>
<keyword evidence="11 12" id="KW-0407">Ion channel</keyword>
<keyword evidence="6 13" id="KW-1133">Transmembrane helix</keyword>
<evidence type="ECO:0000256" key="8">
    <source>
        <dbReference type="ARBA" id="ARBA00023065"/>
    </source>
</evidence>
<keyword evidence="5 12" id="KW-0812">Transmembrane</keyword>
<evidence type="ECO:0000256" key="7">
    <source>
        <dbReference type="ARBA" id="ARBA00023053"/>
    </source>
</evidence>
<organism evidence="14 15">
    <name type="scientific">Caerostris darwini</name>
    <dbReference type="NCBI Taxonomy" id="1538125"/>
    <lineage>
        <taxon>Eukaryota</taxon>
        <taxon>Metazoa</taxon>
        <taxon>Ecdysozoa</taxon>
        <taxon>Arthropoda</taxon>
        <taxon>Chelicerata</taxon>
        <taxon>Arachnida</taxon>
        <taxon>Araneae</taxon>
        <taxon>Araneomorphae</taxon>
        <taxon>Entelegynae</taxon>
        <taxon>Araneoidea</taxon>
        <taxon>Araneidae</taxon>
        <taxon>Caerostris</taxon>
    </lineage>
</organism>
<name>A0AAV4SBD9_9ARAC</name>
<dbReference type="Proteomes" id="UP001054837">
    <property type="component" value="Unassembled WGS sequence"/>
</dbReference>
<dbReference type="GO" id="GO:0016020">
    <property type="term" value="C:membrane"/>
    <property type="evidence" value="ECO:0007669"/>
    <property type="project" value="UniProtKB-SubCell"/>
</dbReference>
<proteinExistence type="inferred from homology"/>
<sequence>MSKNNNGVPLNIALKGVVSKVAEVKSLRVVTRFKCSHQLQKWESLIANIGGNMGLFLGLSLVTIVEVLEFMMEMITRLISPKNADPYKSKINVQTF</sequence>
<dbReference type="InterPro" id="IPR001873">
    <property type="entry name" value="ENaC"/>
</dbReference>
<comment type="subcellular location">
    <subcellularLocation>
        <location evidence="1">Membrane</location>
        <topology evidence="1">Multi-pass membrane protein</topology>
    </subcellularLocation>
</comment>
<evidence type="ECO:0000256" key="1">
    <source>
        <dbReference type="ARBA" id="ARBA00004141"/>
    </source>
</evidence>
<keyword evidence="4 12" id="KW-0894">Sodium channel</keyword>
<evidence type="ECO:0000256" key="12">
    <source>
        <dbReference type="RuleBase" id="RU000679"/>
    </source>
</evidence>
<evidence type="ECO:0000256" key="9">
    <source>
        <dbReference type="ARBA" id="ARBA00023136"/>
    </source>
</evidence>
<evidence type="ECO:0000256" key="6">
    <source>
        <dbReference type="ARBA" id="ARBA00022989"/>
    </source>
</evidence>
<gene>
    <name evidence="14" type="ORF">CDAR_170721</name>
</gene>
<evidence type="ECO:0000256" key="3">
    <source>
        <dbReference type="ARBA" id="ARBA00022448"/>
    </source>
</evidence>
<evidence type="ECO:0000256" key="2">
    <source>
        <dbReference type="ARBA" id="ARBA00007193"/>
    </source>
</evidence>
<keyword evidence="8 12" id="KW-0406">Ion transport</keyword>
<keyword evidence="3 12" id="KW-0813">Transport</keyword>
<protein>
    <submittedName>
        <fullName evidence="14">Uncharacterized protein</fullName>
    </submittedName>
</protein>